<dbReference type="AlphaFoldDB" id="A0A518CUJ1"/>
<name>A0A518CUJ1_9PLAN</name>
<sequence length="36" mass="4018">MGGGRKAYRLTLRKQARLEDLVDIFDSEPGLEPVSV</sequence>
<dbReference type="Proteomes" id="UP000317178">
    <property type="component" value="Chromosome"/>
</dbReference>
<proteinExistence type="predicted"/>
<accession>A0A518CUJ1</accession>
<reference evidence="1 2" key="1">
    <citation type="submission" date="2019-02" db="EMBL/GenBank/DDBJ databases">
        <title>Deep-cultivation of Planctomycetes and their phenomic and genomic characterization uncovers novel biology.</title>
        <authorList>
            <person name="Wiegand S."/>
            <person name="Jogler M."/>
            <person name="Boedeker C."/>
            <person name="Pinto D."/>
            <person name="Vollmers J."/>
            <person name="Rivas-Marin E."/>
            <person name="Kohn T."/>
            <person name="Peeters S.H."/>
            <person name="Heuer A."/>
            <person name="Rast P."/>
            <person name="Oberbeckmann S."/>
            <person name="Bunk B."/>
            <person name="Jeske O."/>
            <person name="Meyerdierks A."/>
            <person name="Storesund J.E."/>
            <person name="Kallscheuer N."/>
            <person name="Luecker S."/>
            <person name="Lage O.M."/>
            <person name="Pohl T."/>
            <person name="Merkel B.J."/>
            <person name="Hornburger P."/>
            <person name="Mueller R.-W."/>
            <person name="Bruemmer F."/>
            <person name="Labrenz M."/>
            <person name="Spormann A.M."/>
            <person name="Op den Camp H."/>
            <person name="Overmann J."/>
            <person name="Amann R."/>
            <person name="Jetten M.S.M."/>
            <person name="Mascher T."/>
            <person name="Medema M.H."/>
            <person name="Devos D.P."/>
            <person name="Kaster A.-K."/>
            <person name="Ovreas L."/>
            <person name="Rohde M."/>
            <person name="Galperin M.Y."/>
            <person name="Jogler C."/>
        </authorList>
    </citation>
    <scope>NUCLEOTIDE SEQUENCE [LARGE SCALE GENOMIC DNA]</scope>
    <source>
        <strain evidence="1 2">Pla110</strain>
    </source>
</reference>
<gene>
    <name evidence="1" type="ORF">Pla110_46560</name>
</gene>
<keyword evidence="2" id="KW-1185">Reference proteome</keyword>
<evidence type="ECO:0000313" key="2">
    <source>
        <dbReference type="Proteomes" id="UP000317178"/>
    </source>
</evidence>
<dbReference type="EMBL" id="CP036281">
    <property type="protein sequence ID" value="QDU82893.1"/>
    <property type="molecule type" value="Genomic_DNA"/>
</dbReference>
<dbReference type="KEGG" id="plon:Pla110_46560"/>
<organism evidence="1 2">
    <name type="scientific">Polystyrenella longa</name>
    <dbReference type="NCBI Taxonomy" id="2528007"/>
    <lineage>
        <taxon>Bacteria</taxon>
        <taxon>Pseudomonadati</taxon>
        <taxon>Planctomycetota</taxon>
        <taxon>Planctomycetia</taxon>
        <taxon>Planctomycetales</taxon>
        <taxon>Planctomycetaceae</taxon>
        <taxon>Polystyrenella</taxon>
    </lineage>
</organism>
<protein>
    <submittedName>
        <fullName evidence="1">Uncharacterized protein</fullName>
    </submittedName>
</protein>
<evidence type="ECO:0000313" key="1">
    <source>
        <dbReference type="EMBL" id="QDU82893.1"/>
    </source>
</evidence>